<reference evidence="2 3" key="1">
    <citation type="journal article" date="2014" name="Nat. Commun.">
        <title>The rainbow trout genome provides novel insights into evolution after whole-genome duplication in vertebrates.</title>
        <authorList>
            <person name="Berthelot C."/>
            <person name="Brunet F."/>
            <person name="Chalopin D."/>
            <person name="Juanchich A."/>
            <person name="Bernard M."/>
            <person name="Noel B."/>
            <person name="Bento P."/>
            <person name="Da Silva C."/>
            <person name="Labadie K."/>
            <person name="Alberti A."/>
            <person name="Aury J.M."/>
            <person name="Louis A."/>
            <person name="Dehais P."/>
            <person name="Bardou P."/>
            <person name="Montfort J."/>
            <person name="Klopp C."/>
            <person name="Cabau C."/>
            <person name="Gaspin C."/>
            <person name="Thorgaard G.H."/>
            <person name="Boussaha M."/>
            <person name="Quillet E."/>
            <person name="Guyomard R."/>
            <person name="Galiana D."/>
            <person name="Bobe J."/>
            <person name="Volff J.N."/>
            <person name="Genet C."/>
            <person name="Wincker P."/>
            <person name="Jaillon O."/>
            <person name="Roest Crollius H."/>
            <person name="Guiguen Y."/>
        </authorList>
    </citation>
    <scope>NUCLEOTIDE SEQUENCE [LARGE SCALE GENOMIC DNA]</scope>
</reference>
<organism evidence="2 3">
    <name type="scientific">Oncorhynchus mykiss</name>
    <name type="common">Rainbow trout</name>
    <name type="synonym">Salmo gairdneri</name>
    <dbReference type="NCBI Taxonomy" id="8022"/>
    <lineage>
        <taxon>Eukaryota</taxon>
        <taxon>Metazoa</taxon>
        <taxon>Chordata</taxon>
        <taxon>Craniata</taxon>
        <taxon>Vertebrata</taxon>
        <taxon>Euteleostomi</taxon>
        <taxon>Actinopterygii</taxon>
        <taxon>Neopterygii</taxon>
        <taxon>Teleostei</taxon>
        <taxon>Protacanthopterygii</taxon>
        <taxon>Salmoniformes</taxon>
        <taxon>Salmonidae</taxon>
        <taxon>Salmoninae</taxon>
        <taxon>Oncorhynchus</taxon>
    </lineage>
</organism>
<dbReference type="EMBL" id="FR904334">
    <property type="protein sequence ID" value="CDQ59822.1"/>
    <property type="molecule type" value="Genomic_DNA"/>
</dbReference>
<name>A0A060VY95_ONCMY</name>
<dbReference type="STRING" id="8022.A0A060VY95"/>
<dbReference type="PANTHER" id="PTHR14918:SF3">
    <property type="entry name" value="KICSTOR COMPLEX PROTEIN SZT2"/>
    <property type="match status" value="1"/>
</dbReference>
<dbReference type="PaxDb" id="8022-A0A060VY95"/>
<feature type="compositionally biased region" description="Basic and acidic residues" evidence="1">
    <location>
        <begin position="314"/>
        <end position="327"/>
    </location>
</feature>
<feature type="region of interest" description="Disordered" evidence="1">
    <location>
        <begin position="246"/>
        <end position="340"/>
    </location>
</feature>
<sequence length="1374" mass="155413">MLGRNCKLTPADVEFIQPSGSPATEVMEFTLPQCFMPWTPAVAHYLRQNLLIFLHIPKYTDSYVEHHFKHYFHQSSELPDSDVYLYNKPGGQGTGGKGIACIALSFVDAQGCPLQLPAQYCTTPPRGDASTILLQPDQFDTLTTVIKVDSNNLSSGSEMRVRFDIWEQGNVSPLQLTDKLRGALRHALCDVIMELRVLPNPLCLETFCTTPGRGQREDSTNGLISPPPLEAKEGNDLEVREVKEFKDSFRPRSGSRRVKNSPSPITLIPAPLGTTPNTGPSTPESTTPTGKTTRRSFWEILSKPDSSELGSPKTTDDIVQEKGEEGRTRRRHKTENVKQQWSQEKALAVELEQAQRRHVSQLEEGDIGTLHPLYQVTCQPWITFMAKLGCPSIQQCTAEIASQFLLPPILTEIVNLVSSLASDTAVKVFERTSCPQGDMFAPLPLIHHLSQPPTTSRTFILIGRNFHQWHCSTEQEDSSDDENIPEISRFTPHKGFQRFEALEQSDCFSPGQASRGVAPRQRFLLIHILDKKVTLYTYNWSVDLGVSLNRGLVRLVQWQNARSHVVHCLLNQKMGLFHHYCFSDTPAHADLKQEPNPFLNPTLEADALLRSPVPPVPSKDQSKLASSVRSLAPLHFPSELVPFDEALRDIGMGRPLASAQDGADVVARHGAQLLEVKAAERREMEKQMKIENLFVTWQQRSAQSNMPISVVDLDTLKQSSRLVHYCATPLLFDPVFRKQIQEEQIVQPQQVKKRHCSSDSTASGRDRSYSTDSADMLPSRLREEPWLQDISNTFLQQYVQYLQSMGFILVQVRPQSPARSIARARAAMLSSLSSERQSFSYNKARSEDSPKVSSEMRLFTHSHTLFAYRDILTHSLTHTYTNSLHHHPHQLLRYCCISLQSTGSGTTAYHLQRALPGGIVLMELAFQGCYFCVKQYALECSRIPMGQTVNSQLSMLFTEECDKVRDLMHVHSFSYDFHLRVVHQYLVGCHMTLRQGYQLTGFLEDFIAHHPDIPKFGRNHVFQGSFSISTGMITAHQLYNYITDHAGTYGMKPLRMSKVAMTSEGKKGAPPSSDLHEYALVALWNSSGSYKDLEGLRHHDDFDVSLLVCHNAAPFEEQSEGERHLLRLRYYVIMTSQRELFPRLTADMRRFKKLPQIHREARDLGGKFYPLTGRRRSGSGAQGLLYPSPLFPLLNQEVGCARRQIQASVEQAMGHCRRDNLWRRLFHGEHHHLAMDKLKLSKLSFSELEELLNAVQSRSVEEIDPQLDCFLTMSPSWYQSLIKVLLTRFPQSCRHFDDSGIQYLAVLNQKFTDCFVLVFLDTKAGKTSLKVVFREPLPSQPQPSSSPPPQLVSMYHHLESVINTACYNLWTGLL</sequence>
<dbReference type="InterPro" id="IPR033228">
    <property type="entry name" value="SZT2"/>
</dbReference>
<dbReference type="Proteomes" id="UP000193380">
    <property type="component" value="Chromosome 4"/>
</dbReference>
<proteinExistence type="predicted"/>
<evidence type="ECO:0000313" key="2">
    <source>
        <dbReference type="EMBL" id="CDQ59822.1"/>
    </source>
</evidence>
<evidence type="ECO:0000256" key="1">
    <source>
        <dbReference type="SAM" id="MobiDB-lite"/>
    </source>
</evidence>
<protein>
    <recommendedName>
        <fullName evidence="4">SZT2 subunit of KICSTOR complex</fullName>
    </recommendedName>
</protein>
<dbReference type="PANTHER" id="PTHR14918">
    <property type="entry name" value="KICSTOR COMPLEX PROTEIN SZT2"/>
    <property type="match status" value="1"/>
</dbReference>
<dbReference type="GO" id="GO:0005777">
    <property type="term" value="C:peroxisome"/>
    <property type="evidence" value="ECO:0007669"/>
    <property type="project" value="InterPro"/>
</dbReference>
<evidence type="ECO:0008006" key="4">
    <source>
        <dbReference type="Google" id="ProtNLM"/>
    </source>
</evidence>
<accession>A0A060VY95</accession>
<feature type="region of interest" description="Disordered" evidence="1">
    <location>
        <begin position="747"/>
        <end position="775"/>
    </location>
</feature>
<gene>
    <name evidence="2" type="ORF">GSONMT00080562001</name>
</gene>
<feature type="region of interest" description="Disordered" evidence="1">
    <location>
        <begin position="211"/>
        <end position="231"/>
    </location>
</feature>
<evidence type="ECO:0000313" key="3">
    <source>
        <dbReference type="Proteomes" id="UP000193380"/>
    </source>
</evidence>
<feature type="compositionally biased region" description="Low complexity" evidence="1">
    <location>
        <begin position="271"/>
        <end position="291"/>
    </location>
</feature>